<proteinExistence type="predicted"/>
<dbReference type="EMBL" id="CP012850">
    <property type="protein sequence ID" value="ALI34312.1"/>
    <property type="molecule type" value="Genomic_DNA"/>
</dbReference>
<dbReference type="Proteomes" id="UP000058925">
    <property type="component" value="Chromosome"/>
</dbReference>
<protein>
    <submittedName>
        <fullName evidence="1">Uncharacterized protein</fullName>
    </submittedName>
</protein>
<dbReference type="KEGG" id="taa:NMY3_00098"/>
<keyword evidence="2" id="KW-1185">Reference proteome</keyword>
<evidence type="ECO:0000313" key="1">
    <source>
        <dbReference type="EMBL" id="ALI34312.1"/>
    </source>
</evidence>
<gene>
    <name evidence="1" type="ORF">NMY3_00098</name>
</gene>
<organism evidence="1 2">
    <name type="scientific">Candidatus Nitrosocosmicus oleophilus</name>
    <dbReference type="NCBI Taxonomy" id="1353260"/>
    <lineage>
        <taxon>Archaea</taxon>
        <taxon>Nitrososphaerota</taxon>
        <taxon>Nitrososphaeria</taxon>
        <taxon>Nitrososphaerales</taxon>
        <taxon>Nitrososphaeraceae</taxon>
        <taxon>Candidatus Nitrosocosmicus</taxon>
    </lineage>
</organism>
<dbReference type="AlphaFoldDB" id="A0A654M5G5"/>
<name>A0A654M5G5_9ARCH</name>
<accession>A0A654M5G5</accession>
<sequence>MTQLLAITTAVAEVFNRSFLLKIPSISAERKQPVKGMAIADKLVVLMILH</sequence>
<reference evidence="2" key="1">
    <citation type="submission" date="2015-10" db="EMBL/GenBank/DDBJ databases">
        <title>Niche specialization of a soil ammonia-oxidizing archaeon, Candidatus Nitrosocosmicus oleophilus.</title>
        <authorList>
            <person name="Jung M.-Y."/>
            <person name="Rhee S.-K."/>
        </authorList>
    </citation>
    <scope>NUCLEOTIDE SEQUENCE [LARGE SCALE GENOMIC DNA]</scope>
    <source>
        <strain evidence="2">MY3</strain>
    </source>
</reference>
<evidence type="ECO:0000313" key="2">
    <source>
        <dbReference type="Proteomes" id="UP000058925"/>
    </source>
</evidence>